<dbReference type="EMBL" id="CGCX01001232">
    <property type="protein sequence ID" value="CFR91165.1"/>
    <property type="molecule type" value="Genomic_DNA"/>
</dbReference>
<dbReference type="Proteomes" id="UP000039021">
    <property type="component" value="Unassembled WGS sequence"/>
</dbReference>
<evidence type="ECO:0000313" key="2">
    <source>
        <dbReference type="EMBL" id="COW99514.1"/>
    </source>
</evidence>
<dbReference type="AlphaFoldDB" id="A0A654U346"/>
<dbReference type="EMBL" id="CSAJ01000636">
    <property type="protein sequence ID" value="COW99514.1"/>
    <property type="molecule type" value="Genomic_DNA"/>
</dbReference>
<organism evidence="1 6">
    <name type="scientific">Mycobacterium tuberculosis</name>
    <dbReference type="NCBI Taxonomy" id="1773"/>
    <lineage>
        <taxon>Bacteria</taxon>
        <taxon>Bacillati</taxon>
        <taxon>Actinomycetota</taxon>
        <taxon>Actinomycetes</taxon>
        <taxon>Mycobacteriales</taxon>
        <taxon>Mycobacteriaceae</taxon>
        <taxon>Mycobacterium</taxon>
        <taxon>Mycobacterium tuberculosis complex</taxon>
    </lineage>
</organism>
<evidence type="ECO:0000313" key="5">
    <source>
        <dbReference type="Proteomes" id="UP000044938"/>
    </source>
</evidence>
<reference evidence="4 5" key="2">
    <citation type="submission" date="2015-03" db="EMBL/GenBank/DDBJ databases">
        <authorList>
            <consortium name="Pathogen Informatics"/>
        </authorList>
    </citation>
    <scope>NUCLEOTIDE SEQUENCE [LARGE SCALE GENOMIC DNA]</scope>
    <source>
        <strain evidence="1 6">C09601061</strain>
        <strain evidence="2 5">M09401471</strain>
        <strain evidence="4">N09902308</strain>
    </source>
</reference>
<accession>A0A654U346</accession>
<evidence type="ECO:0000313" key="4">
    <source>
        <dbReference type="Proteomes" id="UP000039021"/>
    </source>
</evidence>
<evidence type="ECO:0000313" key="1">
    <source>
        <dbReference type="EMBL" id="CFR91165.1"/>
    </source>
</evidence>
<protein>
    <submittedName>
        <fullName evidence="1">Uncharacterized protein</fullName>
    </submittedName>
</protein>
<evidence type="ECO:0000313" key="3">
    <source>
        <dbReference type="EMBL" id="COX30996.1"/>
    </source>
</evidence>
<dbReference type="EMBL" id="CSBK01000363">
    <property type="protein sequence ID" value="COX30996.1"/>
    <property type="molecule type" value="Genomic_DNA"/>
</dbReference>
<evidence type="ECO:0000313" key="6">
    <source>
        <dbReference type="Proteomes" id="UP000046680"/>
    </source>
</evidence>
<gene>
    <name evidence="1" type="ORF">ERS007657_02895</name>
    <name evidence="2" type="ORF">ERS007720_03704</name>
    <name evidence="3" type="ORF">ERS007739_01057</name>
</gene>
<dbReference type="Proteomes" id="UP000044938">
    <property type="component" value="Unassembled WGS sequence"/>
</dbReference>
<reference evidence="3" key="1">
    <citation type="submission" date="2015-03" db="EMBL/GenBank/DDBJ databases">
        <authorList>
            <consortium name="Pathogen Informatics"/>
            <person name="Murphy D."/>
        </authorList>
    </citation>
    <scope>NUCLEOTIDE SEQUENCE</scope>
    <source>
        <strain evidence="3">N09902308</strain>
    </source>
</reference>
<dbReference type="Proteomes" id="UP000046680">
    <property type="component" value="Unassembled WGS sequence"/>
</dbReference>
<sequence length="41" mass="4353">MRVARIRALLQVPDAEVGQYVNPVLGIGRNSVLLAQAHAVG</sequence>
<proteinExistence type="predicted"/>
<name>A0A654U346_MYCTX</name>